<dbReference type="SUPFAM" id="SSF53335">
    <property type="entry name" value="S-adenosyl-L-methionine-dependent methyltransferases"/>
    <property type="match status" value="1"/>
</dbReference>
<dbReference type="AlphaFoldDB" id="A0A1I5C1P6"/>
<evidence type="ECO:0000259" key="8">
    <source>
        <dbReference type="Pfam" id="PF07669"/>
    </source>
</evidence>
<dbReference type="InterPro" id="IPR029063">
    <property type="entry name" value="SAM-dependent_MTases_sf"/>
</dbReference>
<feature type="domain" description="Type II methyltransferase M.TaqI-like" evidence="8">
    <location>
        <begin position="518"/>
        <end position="681"/>
    </location>
</feature>
<dbReference type="GO" id="GO:0032259">
    <property type="term" value="P:methylation"/>
    <property type="evidence" value="ECO:0007669"/>
    <property type="project" value="UniProtKB-KW"/>
</dbReference>
<evidence type="ECO:0000256" key="3">
    <source>
        <dbReference type="ARBA" id="ARBA00022679"/>
    </source>
</evidence>
<evidence type="ECO:0000256" key="4">
    <source>
        <dbReference type="ARBA" id="ARBA00022691"/>
    </source>
</evidence>
<dbReference type="InterPro" id="IPR050953">
    <property type="entry name" value="N4_N6_ade-DNA_methylase"/>
</dbReference>
<organism evidence="10 11">
    <name type="scientific">Bizionia echini</name>
    <dbReference type="NCBI Taxonomy" id="649333"/>
    <lineage>
        <taxon>Bacteria</taxon>
        <taxon>Pseudomonadati</taxon>
        <taxon>Bacteroidota</taxon>
        <taxon>Flavobacteriia</taxon>
        <taxon>Flavobacteriales</taxon>
        <taxon>Flavobacteriaceae</taxon>
        <taxon>Bizionia</taxon>
    </lineage>
</organism>
<dbReference type="GO" id="GO:0003677">
    <property type="term" value="F:DNA binding"/>
    <property type="evidence" value="ECO:0007669"/>
    <property type="project" value="UniProtKB-KW"/>
</dbReference>
<dbReference type="InterPro" id="IPR002052">
    <property type="entry name" value="DNA_methylase_N6_adenine_CS"/>
</dbReference>
<evidence type="ECO:0000256" key="1">
    <source>
        <dbReference type="ARBA" id="ARBA00011900"/>
    </source>
</evidence>
<proteinExistence type="predicted"/>
<dbReference type="PROSITE" id="PS00092">
    <property type="entry name" value="N6_MTASE"/>
    <property type="match status" value="1"/>
</dbReference>
<gene>
    <name evidence="10" type="ORF">SAMN04487989_104137</name>
</gene>
<dbReference type="PANTHER" id="PTHR33841:SF1">
    <property type="entry name" value="DNA METHYLTRANSFERASE A"/>
    <property type="match status" value="1"/>
</dbReference>
<evidence type="ECO:0000256" key="5">
    <source>
        <dbReference type="ARBA" id="ARBA00022747"/>
    </source>
</evidence>
<dbReference type="Gene3D" id="3.40.50.150">
    <property type="entry name" value="Vaccinia Virus protein VP39"/>
    <property type="match status" value="1"/>
</dbReference>
<dbReference type="GO" id="GO:0009007">
    <property type="term" value="F:site-specific DNA-methyltransferase (adenine-specific) activity"/>
    <property type="evidence" value="ECO:0007669"/>
    <property type="project" value="UniProtKB-EC"/>
</dbReference>
<keyword evidence="3" id="KW-0808">Transferase</keyword>
<protein>
    <recommendedName>
        <fullName evidence="1">site-specific DNA-methyltransferase (adenine-specific)</fullName>
        <ecNumber evidence="1">2.1.1.72</ecNumber>
    </recommendedName>
</protein>
<dbReference type="PANTHER" id="PTHR33841">
    <property type="entry name" value="DNA METHYLTRANSFERASE YEEA-RELATED"/>
    <property type="match status" value="1"/>
</dbReference>
<dbReference type="Proteomes" id="UP000198705">
    <property type="component" value="Unassembled WGS sequence"/>
</dbReference>
<dbReference type="InterPro" id="IPR025931">
    <property type="entry name" value="TaqI_C"/>
</dbReference>
<dbReference type="EMBL" id="FOVN01000004">
    <property type="protein sequence ID" value="SFN80836.1"/>
    <property type="molecule type" value="Genomic_DNA"/>
</dbReference>
<dbReference type="GO" id="GO:0009307">
    <property type="term" value="P:DNA restriction-modification system"/>
    <property type="evidence" value="ECO:0007669"/>
    <property type="project" value="UniProtKB-KW"/>
</dbReference>
<evidence type="ECO:0000313" key="11">
    <source>
        <dbReference type="Proteomes" id="UP000198705"/>
    </source>
</evidence>
<dbReference type="OrthoDB" id="32195at2"/>
<dbReference type="RefSeq" id="WP_092208430.1">
    <property type="nucleotide sequence ID" value="NZ_FOVN01000004.1"/>
</dbReference>
<keyword evidence="5" id="KW-0680">Restriction system</keyword>
<dbReference type="PRINTS" id="PR00507">
    <property type="entry name" value="N12N6MTFRASE"/>
</dbReference>
<dbReference type="Pfam" id="PF12950">
    <property type="entry name" value="TaqI_C"/>
    <property type="match status" value="1"/>
</dbReference>
<feature type="domain" description="TaqI-like C-terminal specificity" evidence="9">
    <location>
        <begin position="801"/>
        <end position="959"/>
    </location>
</feature>
<evidence type="ECO:0000256" key="6">
    <source>
        <dbReference type="ARBA" id="ARBA00023125"/>
    </source>
</evidence>
<keyword evidence="11" id="KW-1185">Reference proteome</keyword>
<evidence type="ECO:0000313" key="10">
    <source>
        <dbReference type="EMBL" id="SFN80836.1"/>
    </source>
</evidence>
<reference evidence="11" key="1">
    <citation type="submission" date="2016-10" db="EMBL/GenBank/DDBJ databases">
        <authorList>
            <person name="Varghese N."/>
            <person name="Submissions S."/>
        </authorList>
    </citation>
    <scope>NUCLEOTIDE SEQUENCE [LARGE SCALE GENOMIC DNA]</scope>
    <source>
        <strain evidence="11">DSM 23925</strain>
    </source>
</reference>
<name>A0A1I5C1P6_9FLAO</name>
<comment type="catalytic activity">
    <reaction evidence="7">
        <text>a 2'-deoxyadenosine in DNA + S-adenosyl-L-methionine = an N(6)-methyl-2'-deoxyadenosine in DNA + S-adenosyl-L-homocysteine + H(+)</text>
        <dbReference type="Rhea" id="RHEA:15197"/>
        <dbReference type="Rhea" id="RHEA-COMP:12418"/>
        <dbReference type="Rhea" id="RHEA-COMP:12419"/>
        <dbReference type="ChEBI" id="CHEBI:15378"/>
        <dbReference type="ChEBI" id="CHEBI:57856"/>
        <dbReference type="ChEBI" id="CHEBI:59789"/>
        <dbReference type="ChEBI" id="CHEBI:90615"/>
        <dbReference type="ChEBI" id="CHEBI:90616"/>
        <dbReference type="EC" id="2.1.1.72"/>
    </reaction>
</comment>
<dbReference type="STRING" id="649333.SAMN04487989_104137"/>
<evidence type="ECO:0000259" key="9">
    <source>
        <dbReference type="Pfam" id="PF12950"/>
    </source>
</evidence>
<keyword evidence="2" id="KW-0489">Methyltransferase</keyword>
<keyword evidence="4" id="KW-0949">S-adenosyl-L-methionine</keyword>
<dbReference type="InterPro" id="IPR011639">
    <property type="entry name" value="MethylTrfase_TaqI-like_dom"/>
</dbReference>
<evidence type="ECO:0000256" key="2">
    <source>
        <dbReference type="ARBA" id="ARBA00022603"/>
    </source>
</evidence>
<keyword evidence="6" id="KW-0238">DNA-binding</keyword>
<dbReference type="Pfam" id="PF07669">
    <property type="entry name" value="Eco57I"/>
    <property type="match status" value="1"/>
</dbReference>
<accession>A0A1I5C1P6</accession>
<dbReference type="EC" id="2.1.1.72" evidence="1"/>
<evidence type="ECO:0000256" key="7">
    <source>
        <dbReference type="ARBA" id="ARBA00047942"/>
    </source>
</evidence>
<sequence>MALFQTSVIKTYLAQQDNSVVERAYKKYTKYFHNATIQENIKNSKEEQYQAKFLDELFVNVLGYILNPKPDFNITTEFKNQKGAGKADGAILSKGNAIGVIELKGTNTKDLESIRKQAFDYKANQKGCVYVITSNFEKLRFYINDATEFLEFNLFQLAPEEFALMYLCLQKDNILNNLPLTIKEASLVEEDKITKQFYNDYSVFKRELFRDLVKRNAKRIKMDAVIASEARQSLEENNANENKALEKNVKLSLFKKSQKLIDRFLFIFFAEDRDLLPPNSTIQILDKWKADIDFGDERPLYNLFKQYFHFLDEGRKGTTSRAEIYAYNGGLFKPDAIIDSLEIDDDLLYKHTYKLAKYDFSSQVDVNILGHIFENSLNEIESVNAEIEGGEFDKQKSKRKKDGVFYTPKYITKYIVENTVGKLCQEKKDQLGFKEEAYFEIKKGTHQNTKKQLLEVLDNYRAWLLQITICDPACGSGAFLNQALDFLIKEHRYIDELKAKVLGGGFILSDIENTILENNIYGVDLNEESVEIAKLSLWLRTAQPRRKLNDLSNNIKCGNSLIDSKTVAGDKAFNWQQEFPQIFDKGGFDVIIGNPPYVRNEFIDTESKKYLEKRYEVFTGKSDLYVFFFEKSLVNLKENGKCGFIVSSKYTKTKYGKPLIEYLQNNSRINSFIDFRDLDVFSGIVAYPSIILFDKEKINSNKSESKLLVVSEENYQEVENNFQNSIEVIQSEIFKRLGSWSTGSLDNKLFSLIRKIEDENKKLSEVIDKPQVGIKTGSNTSYIMNKEEVPEEIKNSVLLKEYLVGREVKKYNPIDTANKIVFPYEQSENQVLALIEDFNNHREVISFLEKDKDKLSNRAIIDKGIEKGTKKWYEYQQIKLNFPFREEYIVYPDISSAVNFTIAKDVLIDMTCFGLPTNSKSVLGILNSKLIEVYLNSVCVKARGGYLRLKSQYILNIPLPENFESKDLNSAVTLVLDTYSSFNDQKRKFINFVLSQNNISVNKKLENWHELDFSDFIKELNKAIKKAGGTPLTKKDEFEWLELFEDNKKKAQELQTQITQTEKTIDNMVYDLYGLTEEERDIIENS</sequence>